<proteinExistence type="predicted"/>
<sequence>MADIEFRGLQDGTLNLILRNRFEKEIEQFEPPSDLKSEFKAHYNNGGLGVPPLRCALLYPPYKKKA</sequence>
<dbReference type="EMBL" id="JSZA02000164">
    <property type="protein sequence ID" value="KHD04887.1"/>
    <property type="molecule type" value="Genomic_DNA"/>
</dbReference>
<evidence type="ECO:0000313" key="2">
    <source>
        <dbReference type="Proteomes" id="UP000030428"/>
    </source>
</evidence>
<accession>A0A0A6P394</accession>
<dbReference type="Proteomes" id="UP000030428">
    <property type="component" value="Unassembled WGS sequence"/>
</dbReference>
<organism evidence="1 2">
    <name type="scientific">Candidatus Thiomargarita nelsonii</name>
    <dbReference type="NCBI Taxonomy" id="1003181"/>
    <lineage>
        <taxon>Bacteria</taxon>
        <taxon>Pseudomonadati</taxon>
        <taxon>Pseudomonadota</taxon>
        <taxon>Gammaproteobacteria</taxon>
        <taxon>Thiotrichales</taxon>
        <taxon>Thiotrichaceae</taxon>
        <taxon>Thiomargarita</taxon>
    </lineage>
</organism>
<reference evidence="1 2" key="1">
    <citation type="journal article" date="2016" name="Front. Microbiol.">
        <title>Single-Cell (Meta-)Genomics of a Dimorphic Candidatus Thiomargarita nelsonii Reveals Genomic Plasticity.</title>
        <authorList>
            <person name="Flood B.E."/>
            <person name="Fliss P."/>
            <person name="Jones D.S."/>
            <person name="Dick G.J."/>
            <person name="Jain S."/>
            <person name="Kaster A.K."/>
            <person name="Winkel M."/>
            <person name="Mussmann M."/>
            <person name="Bailey J."/>
        </authorList>
    </citation>
    <scope>NUCLEOTIDE SEQUENCE [LARGE SCALE GENOMIC DNA]</scope>
    <source>
        <strain evidence="1">Hydrate Ridge</strain>
    </source>
</reference>
<gene>
    <name evidence="1" type="ORF">PN36_27080</name>
</gene>
<dbReference type="AlphaFoldDB" id="A0A0A6P394"/>
<protein>
    <submittedName>
        <fullName evidence="1">Uncharacterized protein</fullName>
    </submittedName>
</protein>
<name>A0A0A6P394_9GAMM</name>
<comment type="caution">
    <text evidence="1">The sequence shown here is derived from an EMBL/GenBank/DDBJ whole genome shotgun (WGS) entry which is preliminary data.</text>
</comment>
<evidence type="ECO:0000313" key="1">
    <source>
        <dbReference type="EMBL" id="KHD04887.1"/>
    </source>
</evidence>
<keyword evidence="2" id="KW-1185">Reference proteome</keyword>